<organism evidence="2 3">
    <name type="scientific">Linum trigynum</name>
    <dbReference type="NCBI Taxonomy" id="586398"/>
    <lineage>
        <taxon>Eukaryota</taxon>
        <taxon>Viridiplantae</taxon>
        <taxon>Streptophyta</taxon>
        <taxon>Embryophyta</taxon>
        <taxon>Tracheophyta</taxon>
        <taxon>Spermatophyta</taxon>
        <taxon>Magnoliopsida</taxon>
        <taxon>eudicotyledons</taxon>
        <taxon>Gunneridae</taxon>
        <taxon>Pentapetalae</taxon>
        <taxon>rosids</taxon>
        <taxon>fabids</taxon>
        <taxon>Malpighiales</taxon>
        <taxon>Linaceae</taxon>
        <taxon>Linum</taxon>
    </lineage>
</organism>
<sequence>MRATFSCPIPSTNQPGISHGSLSRHHQASDHRPPIRRQGQPLLILLMELSHKRRNPKLFAFKDHPVPGSPDPPQDCNNRHNQRGLVDQLQQTLEKQRESMAGQTLAQIFQP</sequence>
<accession>A0AAV2GZI3</accession>
<evidence type="ECO:0000313" key="2">
    <source>
        <dbReference type="EMBL" id="CAL1414725.1"/>
    </source>
</evidence>
<proteinExistence type="predicted"/>
<name>A0AAV2GZI3_9ROSI</name>
<feature type="region of interest" description="Disordered" evidence="1">
    <location>
        <begin position="59"/>
        <end position="81"/>
    </location>
</feature>
<evidence type="ECO:0000313" key="3">
    <source>
        <dbReference type="Proteomes" id="UP001497516"/>
    </source>
</evidence>
<protein>
    <submittedName>
        <fullName evidence="2">Uncharacterized protein</fullName>
    </submittedName>
</protein>
<dbReference type="AlphaFoldDB" id="A0AAV2GZI3"/>
<keyword evidence="3" id="KW-1185">Reference proteome</keyword>
<evidence type="ECO:0000256" key="1">
    <source>
        <dbReference type="SAM" id="MobiDB-lite"/>
    </source>
</evidence>
<gene>
    <name evidence="2" type="ORF">LTRI10_LOCUS53867</name>
</gene>
<feature type="region of interest" description="Disordered" evidence="1">
    <location>
        <begin position="1"/>
        <end position="39"/>
    </location>
</feature>
<reference evidence="2 3" key="1">
    <citation type="submission" date="2024-04" db="EMBL/GenBank/DDBJ databases">
        <authorList>
            <person name="Fracassetti M."/>
        </authorList>
    </citation>
    <scope>NUCLEOTIDE SEQUENCE [LARGE SCALE GENOMIC DNA]</scope>
</reference>
<dbReference type="Proteomes" id="UP001497516">
    <property type="component" value="Chromosome 9"/>
</dbReference>
<dbReference type="EMBL" id="OZ034822">
    <property type="protein sequence ID" value="CAL1414725.1"/>
    <property type="molecule type" value="Genomic_DNA"/>
</dbReference>